<dbReference type="RefSeq" id="WP_144729247.1">
    <property type="nucleotide sequence ID" value="NZ_ML675580.1"/>
</dbReference>
<protein>
    <submittedName>
        <fullName evidence="1">Uncharacterized protein</fullName>
    </submittedName>
</protein>
<evidence type="ECO:0000313" key="1">
    <source>
        <dbReference type="EMBL" id="TVP41101.1"/>
    </source>
</evidence>
<dbReference type="AlphaFoldDB" id="A0A557SWY7"/>
<keyword evidence="2" id="KW-1185">Reference proteome</keyword>
<evidence type="ECO:0000313" key="2">
    <source>
        <dbReference type="Proteomes" id="UP000315289"/>
    </source>
</evidence>
<gene>
    <name evidence="1" type="ORF">NARC_40061</name>
</gene>
<dbReference type="EMBL" id="VOAH01000004">
    <property type="protein sequence ID" value="TVP41101.1"/>
    <property type="molecule type" value="Genomic_DNA"/>
</dbReference>
<proteinExistence type="predicted"/>
<comment type="caution">
    <text evidence="1">The sequence shown here is derived from an EMBL/GenBank/DDBJ whole genome shotgun (WGS) entry which is preliminary data.</text>
</comment>
<name>A0A557SWY7_9ARCH</name>
<sequence>MVRSSIFKSDNDKDDLNIINGVSAANLPARFTSIGFEFYNRIKLFPWWLQYHKGHTTESTLKNNIIDLGRSLGLEDKWIKNILRHTISEFSKKGLGTNYYGYHNIQHELESVYFTLLSISGINTVEDFKISQEETTYLFVAALFHDYDPLKEFDKPNEDSVEFFIRNDLKIREFITNANLDIDLVMILIHRTAYPFKGETEQYATTKINELFNEAGISQHDLETRERFTYLGWFLSVSERIAGYALGNYEHARDIARRNAHALGWHPSVINKNSVKYFDYLMIEEKEMFDFIMLHIPSEFRKNFYDNVAYFKESWNKELGLKDSKKGTKLFFVTEELGSQINENTVNVLLDINSRVSTLMQQSEDYFRKTISDESSILITLRMNHSNGNIIGYAKGGPLENYELRPGTVDINKGLINTAYLEGVSILEGYWGGTGGHYLRIKFLSEAIKNQYSYVTGYAHRDVIMQRKKKSEIIEIIQKYDPDKLDYYRIDLNNSIYQRIVTDAYDIIC</sequence>
<dbReference type="SUPFAM" id="SSF109604">
    <property type="entry name" value="HD-domain/PDEase-like"/>
    <property type="match status" value="1"/>
</dbReference>
<accession>A0A557SWY7</accession>
<dbReference type="OrthoDB" id="7669at2157"/>
<reference evidence="1 2" key="1">
    <citation type="journal article" date="2019" name="Front. Microbiol.">
        <title>Ammonia Oxidation by the Arctic Terrestrial Thaumarchaeote Candidatus Nitrosocosmicus arcticus Is Stimulated by Increasing Temperatures.</title>
        <authorList>
            <person name="Alves R.J.E."/>
            <person name="Kerou M."/>
            <person name="Zappe A."/>
            <person name="Bittner R."/>
            <person name="Abby S.S."/>
            <person name="Schmidt H.A."/>
            <person name="Pfeifer K."/>
            <person name="Schleper C."/>
        </authorList>
    </citation>
    <scope>NUCLEOTIDE SEQUENCE [LARGE SCALE GENOMIC DNA]</scope>
    <source>
        <strain evidence="1 2">Kfb</strain>
    </source>
</reference>
<organism evidence="1 2">
    <name type="scientific">Candidatus Nitrosocosmicus arcticus</name>
    <dbReference type="NCBI Taxonomy" id="2035267"/>
    <lineage>
        <taxon>Archaea</taxon>
        <taxon>Nitrososphaerota</taxon>
        <taxon>Nitrososphaeria</taxon>
        <taxon>Nitrososphaerales</taxon>
        <taxon>Nitrososphaeraceae</taxon>
        <taxon>Candidatus Nitrosocosmicus</taxon>
    </lineage>
</organism>
<dbReference type="Proteomes" id="UP000315289">
    <property type="component" value="Unassembled WGS sequence"/>
</dbReference>